<dbReference type="OrthoDB" id="2601909at2"/>
<gene>
    <name evidence="2" type="ORF">EHS13_17945</name>
</gene>
<dbReference type="AlphaFoldDB" id="A0A6B8RM54"/>
<accession>A0A6B8RM54</accession>
<sequence length="133" mass="15434">MKANLRTILISLLVILVLLSSASYFIFRVTENHVVVNKMIRFYEVQPDSERVLKDEEAVKQFTYAVRFADKQRGRVDMADPPFQFTLGNKVYYLWVSERFGKGTLMKLPNTGTVYTIGKSRTKSLLDILNKEY</sequence>
<reference evidence="3" key="1">
    <citation type="submission" date="2018-11" db="EMBL/GenBank/DDBJ databases">
        <title>Complete genome sequence of Paenibacillus sp. ML311-T8.</title>
        <authorList>
            <person name="Nam Y.-D."/>
            <person name="Kang J."/>
            <person name="Chung W.-H."/>
            <person name="Park Y.S."/>
        </authorList>
    </citation>
    <scope>NUCLEOTIDE SEQUENCE [LARGE SCALE GENOMIC DNA]</scope>
    <source>
        <strain evidence="3">ML311-T8</strain>
    </source>
</reference>
<keyword evidence="3" id="KW-1185">Reference proteome</keyword>
<dbReference type="Proteomes" id="UP000426246">
    <property type="component" value="Chromosome"/>
</dbReference>
<dbReference type="InterPro" id="IPR058780">
    <property type="entry name" value="YhfM-like_dom"/>
</dbReference>
<feature type="domain" description="YhfM-like" evidence="1">
    <location>
        <begin position="48"/>
        <end position="131"/>
    </location>
</feature>
<name>A0A6B8RM54_9BACL</name>
<organism evidence="2 3">
    <name type="scientific">Paenibacillus psychroresistens</name>
    <dbReference type="NCBI Taxonomy" id="1778678"/>
    <lineage>
        <taxon>Bacteria</taxon>
        <taxon>Bacillati</taxon>
        <taxon>Bacillota</taxon>
        <taxon>Bacilli</taxon>
        <taxon>Bacillales</taxon>
        <taxon>Paenibacillaceae</taxon>
        <taxon>Paenibacillus</taxon>
    </lineage>
</organism>
<evidence type="ECO:0000313" key="2">
    <source>
        <dbReference type="EMBL" id="QGQ96623.1"/>
    </source>
</evidence>
<protein>
    <recommendedName>
        <fullName evidence="1">YhfM-like domain-containing protein</fullName>
    </recommendedName>
</protein>
<proteinExistence type="predicted"/>
<evidence type="ECO:0000259" key="1">
    <source>
        <dbReference type="Pfam" id="PF26353"/>
    </source>
</evidence>
<evidence type="ECO:0000313" key="3">
    <source>
        <dbReference type="Proteomes" id="UP000426246"/>
    </source>
</evidence>
<dbReference type="RefSeq" id="WP_155701695.1">
    <property type="nucleotide sequence ID" value="NZ_CP034235.1"/>
</dbReference>
<dbReference type="KEGG" id="ppsc:EHS13_17945"/>
<dbReference type="EMBL" id="CP034235">
    <property type="protein sequence ID" value="QGQ96623.1"/>
    <property type="molecule type" value="Genomic_DNA"/>
</dbReference>
<dbReference type="Pfam" id="PF26353">
    <property type="entry name" value="YhfM"/>
    <property type="match status" value="1"/>
</dbReference>